<dbReference type="Gene3D" id="3.90.190.20">
    <property type="entry name" value="Mur ligase, C-terminal domain"/>
    <property type="match status" value="1"/>
</dbReference>
<dbReference type="InterPro" id="IPR004101">
    <property type="entry name" value="Mur_ligase_C"/>
</dbReference>
<protein>
    <recommendedName>
        <fullName evidence="10 11">UDP-N-acetylmuramoyl-tripeptide--D-alanyl-D-alanine ligase</fullName>
        <ecNumber evidence="10 11">6.3.2.10</ecNumber>
    </recommendedName>
    <alternativeName>
        <fullName evidence="10">D-alanyl-D-alanine-adding enzyme</fullName>
    </alternativeName>
</protein>
<reference evidence="14 15" key="1">
    <citation type="submission" date="2020-05" db="EMBL/GenBank/DDBJ databases">
        <title>Parvularcula mediterraneae sp. nov., isolated from polypropylene straw from shallow seawater of the seashore of Laganas in Zakynthos island, Greece.</title>
        <authorList>
            <person name="Szabo I."/>
            <person name="Al-Omari J."/>
            <person name="Rado J."/>
            <person name="Szerdahelyi G.S."/>
        </authorList>
    </citation>
    <scope>NUCLEOTIDE SEQUENCE [LARGE SCALE GENOMIC DNA]</scope>
    <source>
        <strain evidence="14 15">ZS-1/3</strain>
    </source>
</reference>
<proteinExistence type="inferred from homology"/>
<dbReference type="SUPFAM" id="SSF53244">
    <property type="entry name" value="MurD-like peptide ligases, peptide-binding domain"/>
    <property type="match status" value="1"/>
</dbReference>
<dbReference type="RefSeq" id="WP_173196213.1">
    <property type="nucleotide sequence ID" value="NZ_JABFCX010000002.1"/>
</dbReference>
<evidence type="ECO:0000256" key="11">
    <source>
        <dbReference type="RuleBase" id="RU004136"/>
    </source>
</evidence>
<dbReference type="GO" id="GO:0009252">
    <property type="term" value="P:peptidoglycan biosynthetic process"/>
    <property type="evidence" value="ECO:0007669"/>
    <property type="project" value="UniProtKB-UniRule"/>
</dbReference>
<sequence length="458" mass="47972">MSDALWQAYQVQGATGGKLTGGDWSGNGLSIDTRTLQPGDIFVALEAERDGHNFVPQAFEKGAAAAIVTREIAGGPCLIVNDTLRAVEAMARTARDRSFAPLIGVTGSAGKTTTKEMLRACLEPMGEVHAAEKSFNNHIGVPLTLAELPPSADVGVFEMGMNHAGEIRALTSLVQPHIALITTIAAAHLEFLGSMEAIADAKAEIAEGLRRGGAMIIPGESRYAERLEQRCREAGVTEILRFGEGAFESRLNKIDLQNAYSDVDADILGEAVSFRLHVAGPHHVRNAAAALTAAKLAGLSAKDAAAALEQFRPGAGRGEDRKLTIDGKTVLVLDESYNANPASMEAALSVLSEKKGGRRIAILGEMKELGPTSPDLHAGLAPKAAVSADIVHTAGADMAHLRDALPAAKRGSHAETAQGLLQPLLDDLHEGDTVLFKGSNASRVGALVEAFLKVGTTV</sequence>
<dbReference type="PANTHER" id="PTHR43024:SF1">
    <property type="entry name" value="UDP-N-ACETYLMURAMOYL-TRIPEPTIDE--D-ALANYL-D-ALANINE LIGASE"/>
    <property type="match status" value="1"/>
</dbReference>
<comment type="similarity">
    <text evidence="10">Belongs to the MurCDEF family. MurF subfamily.</text>
</comment>
<dbReference type="Gene3D" id="3.40.1390.10">
    <property type="entry name" value="MurE/MurF, N-terminal domain"/>
    <property type="match status" value="1"/>
</dbReference>
<evidence type="ECO:0000256" key="3">
    <source>
        <dbReference type="ARBA" id="ARBA00022618"/>
    </source>
</evidence>
<keyword evidence="5 10" id="KW-0067">ATP-binding</keyword>
<dbReference type="InterPro" id="IPR005863">
    <property type="entry name" value="UDP-N-AcMur_synth"/>
</dbReference>
<keyword evidence="2 10" id="KW-0436">Ligase</keyword>
<comment type="pathway">
    <text evidence="10 11">Cell wall biogenesis; peptidoglycan biosynthesis.</text>
</comment>
<dbReference type="GO" id="GO:0047480">
    <property type="term" value="F:UDP-N-acetylmuramoyl-tripeptide-D-alanyl-D-alanine ligase activity"/>
    <property type="evidence" value="ECO:0007669"/>
    <property type="project" value="UniProtKB-UniRule"/>
</dbReference>
<keyword evidence="4 10" id="KW-0547">Nucleotide-binding</keyword>
<dbReference type="InterPro" id="IPR036615">
    <property type="entry name" value="Mur_ligase_C_dom_sf"/>
</dbReference>
<keyword evidence="15" id="KW-1185">Reference proteome</keyword>
<comment type="caution">
    <text evidence="14">The sequence shown here is derived from an EMBL/GenBank/DDBJ whole genome shotgun (WGS) entry which is preliminary data.</text>
</comment>
<feature type="binding site" evidence="10">
    <location>
        <begin position="107"/>
        <end position="113"/>
    </location>
    <ligand>
        <name>ATP</name>
        <dbReference type="ChEBI" id="CHEBI:30616"/>
    </ligand>
</feature>
<dbReference type="GO" id="GO:0005524">
    <property type="term" value="F:ATP binding"/>
    <property type="evidence" value="ECO:0007669"/>
    <property type="project" value="UniProtKB-UniRule"/>
</dbReference>
<comment type="subcellular location">
    <subcellularLocation>
        <location evidence="10 11">Cytoplasm</location>
    </subcellularLocation>
</comment>
<dbReference type="AlphaFoldDB" id="A0A7Y3W428"/>
<dbReference type="InterPro" id="IPR051046">
    <property type="entry name" value="MurCDEF_CellWall_CoF430Synth"/>
</dbReference>
<feature type="domain" description="Mur ligase C-terminal" evidence="12">
    <location>
        <begin position="329"/>
        <end position="439"/>
    </location>
</feature>
<keyword evidence="6 10" id="KW-0133">Cell shape</keyword>
<evidence type="ECO:0000256" key="2">
    <source>
        <dbReference type="ARBA" id="ARBA00022598"/>
    </source>
</evidence>
<dbReference type="Gene3D" id="3.40.1190.10">
    <property type="entry name" value="Mur-like, catalytic domain"/>
    <property type="match status" value="1"/>
</dbReference>
<name>A0A7Y3W428_9PROT</name>
<keyword evidence="3 10" id="KW-0132">Cell division</keyword>
<evidence type="ECO:0000256" key="7">
    <source>
        <dbReference type="ARBA" id="ARBA00022984"/>
    </source>
</evidence>
<evidence type="ECO:0000256" key="10">
    <source>
        <dbReference type="HAMAP-Rule" id="MF_02019"/>
    </source>
</evidence>
<evidence type="ECO:0000259" key="13">
    <source>
        <dbReference type="Pfam" id="PF08245"/>
    </source>
</evidence>
<dbReference type="InterPro" id="IPR035911">
    <property type="entry name" value="MurE/MurF_N"/>
</dbReference>
<dbReference type="Pfam" id="PF08245">
    <property type="entry name" value="Mur_ligase_M"/>
    <property type="match status" value="1"/>
</dbReference>
<dbReference type="EC" id="6.3.2.10" evidence="10 11"/>
<keyword evidence="7 10" id="KW-0573">Peptidoglycan synthesis</keyword>
<evidence type="ECO:0000313" key="15">
    <source>
        <dbReference type="Proteomes" id="UP000536835"/>
    </source>
</evidence>
<evidence type="ECO:0000256" key="8">
    <source>
        <dbReference type="ARBA" id="ARBA00023306"/>
    </source>
</evidence>
<evidence type="ECO:0000256" key="1">
    <source>
        <dbReference type="ARBA" id="ARBA00022490"/>
    </source>
</evidence>
<evidence type="ECO:0000256" key="5">
    <source>
        <dbReference type="ARBA" id="ARBA00022840"/>
    </source>
</evidence>
<dbReference type="SUPFAM" id="SSF63418">
    <property type="entry name" value="MurE/MurF N-terminal domain"/>
    <property type="match status" value="1"/>
</dbReference>
<dbReference type="GO" id="GO:0051301">
    <property type="term" value="P:cell division"/>
    <property type="evidence" value="ECO:0007669"/>
    <property type="project" value="UniProtKB-KW"/>
</dbReference>
<dbReference type="GO" id="GO:0005737">
    <property type="term" value="C:cytoplasm"/>
    <property type="evidence" value="ECO:0007669"/>
    <property type="project" value="UniProtKB-SubCell"/>
</dbReference>
<accession>A0A7Y3W428</accession>
<feature type="domain" description="Mur ligase central" evidence="13">
    <location>
        <begin position="105"/>
        <end position="294"/>
    </location>
</feature>
<dbReference type="Pfam" id="PF02875">
    <property type="entry name" value="Mur_ligase_C"/>
    <property type="match status" value="1"/>
</dbReference>
<dbReference type="InterPro" id="IPR036565">
    <property type="entry name" value="Mur-like_cat_sf"/>
</dbReference>
<dbReference type="HAMAP" id="MF_02019">
    <property type="entry name" value="MurF"/>
    <property type="match status" value="1"/>
</dbReference>
<dbReference type="InterPro" id="IPR013221">
    <property type="entry name" value="Mur_ligase_cen"/>
</dbReference>
<comment type="catalytic activity">
    <reaction evidence="10 11">
        <text>D-alanyl-D-alanine + UDP-N-acetyl-alpha-D-muramoyl-L-alanyl-gamma-D-glutamyl-meso-2,6-diaminopimelate + ATP = UDP-N-acetyl-alpha-D-muramoyl-L-alanyl-gamma-D-glutamyl-meso-2,6-diaminopimeloyl-D-alanyl-D-alanine + ADP + phosphate + H(+)</text>
        <dbReference type="Rhea" id="RHEA:28374"/>
        <dbReference type="ChEBI" id="CHEBI:15378"/>
        <dbReference type="ChEBI" id="CHEBI:30616"/>
        <dbReference type="ChEBI" id="CHEBI:43474"/>
        <dbReference type="ChEBI" id="CHEBI:57822"/>
        <dbReference type="ChEBI" id="CHEBI:61386"/>
        <dbReference type="ChEBI" id="CHEBI:83905"/>
        <dbReference type="ChEBI" id="CHEBI:456216"/>
        <dbReference type="EC" id="6.3.2.10"/>
    </reaction>
</comment>
<dbReference type="Proteomes" id="UP000536835">
    <property type="component" value="Unassembled WGS sequence"/>
</dbReference>
<evidence type="ECO:0000256" key="6">
    <source>
        <dbReference type="ARBA" id="ARBA00022960"/>
    </source>
</evidence>
<evidence type="ECO:0000259" key="12">
    <source>
        <dbReference type="Pfam" id="PF02875"/>
    </source>
</evidence>
<evidence type="ECO:0000313" key="14">
    <source>
        <dbReference type="EMBL" id="NNU15053.1"/>
    </source>
</evidence>
<dbReference type="PANTHER" id="PTHR43024">
    <property type="entry name" value="UDP-N-ACETYLMURAMOYL-TRIPEPTIDE--D-ALANYL-D-ALANINE LIGASE"/>
    <property type="match status" value="1"/>
</dbReference>
<organism evidence="14 15">
    <name type="scientific">Parvularcula mediterranea</name>
    <dbReference type="NCBI Taxonomy" id="2732508"/>
    <lineage>
        <taxon>Bacteria</taxon>
        <taxon>Pseudomonadati</taxon>
        <taxon>Pseudomonadota</taxon>
        <taxon>Alphaproteobacteria</taxon>
        <taxon>Parvularculales</taxon>
        <taxon>Parvularculaceae</taxon>
        <taxon>Parvularcula</taxon>
    </lineage>
</organism>
<dbReference type="GO" id="GO:0071555">
    <property type="term" value="P:cell wall organization"/>
    <property type="evidence" value="ECO:0007669"/>
    <property type="project" value="UniProtKB-KW"/>
</dbReference>
<dbReference type="NCBIfam" id="TIGR01143">
    <property type="entry name" value="murF"/>
    <property type="match status" value="1"/>
</dbReference>
<comment type="function">
    <text evidence="10 11">Involved in cell wall formation. Catalyzes the final step in the synthesis of UDP-N-acetylmuramoyl-pentapeptide, the precursor of murein.</text>
</comment>
<evidence type="ECO:0000256" key="9">
    <source>
        <dbReference type="ARBA" id="ARBA00023316"/>
    </source>
</evidence>
<dbReference type="EMBL" id="JABFCX010000002">
    <property type="protein sequence ID" value="NNU15053.1"/>
    <property type="molecule type" value="Genomic_DNA"/>
</dbReference>
<gene>
    <name evidence="10 14" type="primary">murF</name>
    <name evidence="14" type="ORF">HK107_01780</name>
</gene>
<evidence type="ECO:0000256" key="4">
    <source>
        <dbReference type="ARBA" id="ARBA00022741"/>
    </source>
</evidence>
<keyword evidence="1 10" id="KW-0963">Cytoplasm</keyword>
<dbReference type="SUPFAM" id="SSF53623">
    <property type="entry name" value="MurD-like peptide ligases, catalytic domain"/>
    <property type="match status" value="1"/>
</dbReference>
<keyword evidence="9 10" id="KW-0961">Cell wall biogenesis/degradation</keyword>
<dbReference type="UniPathway" id="UPA00219"/>
<keyword evidence="8 10" id="KW-0131">Cell cycle</keyword>
<dbReference type="GO" id="GO:0008360">
    <property type="term" value="P:regulation of cell shape"/>
    <property type="evidence" value="ECO:0007669"/>
    <property type="project" value="UniProtKB-KW"/>
</dbReference>